<accession>A0AAD9M9P5</accession>
<dbReference type="AlphaFoldDB" id="A0AAD9M9P5"/>
<keyword evidence="2" id="KW-1185">Reference proteome</keyword>
<organism evidence="1 2">
    <name type="scientific">Colletotrichum zoysiae</name>
    <dbReference type="NCBI Taxonomy" id="1216348"/>
    <lineage>
        <taxon>Eukaryota</taxon>
        <taxon>Fungi</taxon>
        <taxon>Dikarya</taxon>
        <taxon>Ascomycota</taxon>
        <taxon>Pezizomycotina</taxon>
        <taxon>Sordariomycetes</taxon>
        <taxon>Hypocreomycetidae</taxon>
        <taxon>Glomerellales</taxon>
        <taxon>Glomerellaceae</taxon>
        <taxon>Colletotrichum</taxon>
        <taxon>Colletotrichum graminicola species complex</taxon>
    </lineage>
</organism>
<dbReference type="EMBL" id="MU842808">
    <property type="protein sequence ID" value="KAK2035535.1"/>
    <property type="molecule type" value="Genomic_DNA"/>
</dbReference>
<dbReference type="Proteomes" id="UP001232148">
    <property type="component" value="Unassembled WGS sequence"/>
</dbReference>
<evidence type="ECO:0000313" key="1">
    <source>
        <dbReference type="EMBL" id="KAK2035535.1"/>
    </source>
</evidence>
<gene>
    <name evidence="1" type="ORF">LX32DRAFT_1874</name>
</gene>
<proteinExistence type="predicted"/>
<comment type="caution">
    <text evidence="1">The sequence shown here is derived from an EMBL/GenBank/DDBJ whole genome shotgun (WGS) entry which is preliminary data.</text>
</comment>
<evidence type="ECO:0000313" key="2">
    <source>
        <dbReference type="Proteomes" id="UP001232148"/>
    </source>
</evidence>
<name>A0AAD9M9P5_9PEZI</name>
<sequence length="224" mass="25110">MLAARDIVSLIGQDLGVETGITASVAYERELHVDKIEDVCRHHKTRITNDGSRVLAWRTCVPGMLRSKQEGRLGMNAHKLCSLLLPARNSIVAAHIMVQPSDYMTHESHPGHYINLHRTALSLSPTRPIRRRYPRPLTTPPPTIRRRPRVLIITPERGLEANLGMFSNGFFDPMRAGSGSCGRPPHEDWMEFDNGRRFRGVAVAQDRNTRTFVADTEAVVTVCA</sequence>
<protein>
    <submittedName>
        <fullName evidence="1">Uncharacterized protein</fullName>
    </submittedName>
</protein>
<reference evidence="1" key="1">
    <citation type="submission" date="2021-06" db="EMBL/GenBank/DDBJ databases">
        <title>Comparative genomics, transcriptomics and evolutionary studies reveal genomic signatures of adaptation to plant cell wall in hemibiotrophic fungi.</title>
        <authorList>
            <consortium name="DOE Joint Genome Institute"/>
            <person name="Baroncelli R."/>
            <person name="Diaz J.F."/>
            <person name="Benocci T."/>
            <person name="Peng M."/>
            <person name="Battaglia E."/>
            <person name="Haridas S."/>
            <person name="Andreopoulos W."/>
            <person name="Labutti K."/>
            <person name="Pangilinan J."/>
            <person name="Floch G.L."/>
            <person name="Makela M.R."/>
            <person name="Henrissat B."/>
            <person name="Grigoriev I.V."/>
            <person name="Crouch J.A."/>
            <person name="De Vries R.P."/>
            <person name="Sukno S.A."/>
            <person name="Thon M.R."/>
        </authorList>
    </citation>
    <scope>NUCLEOTIDE SEQUENCE</scope>
    <source>
        <strain evidence="1">MAFF235873</strain>
    </source>
</reference>